<sequence>VRLIDSWVWFFFSFFEDGNHISSFPVLWLMNGILGQSVTFRVKFSPPFDSISWTKVDPCGLLVPDPAYRKRVNVSKDCRELHLSHLKKGDAGRFTAGIIPLGAEKVDESFDLQIFRKYPTHGSQFRASLLCDM</sequence>
<name>A0A670ZHH9_PSETE</name>
<accession>A0A670ZHH9</accession>
<evidence type="ECO:0000313" key="1">
    <source>
        <dbReference type="Ensembl" id="ENSPTXP00000022243.1"/>
    </source>
</evidence>
<dbReference type="Proteomes" id="UP000472273">
    <property type="component" value="Unplaced"/>
</dbReference>
<dbReference type="Gene3D" id="2.60.40.10">
    <property type="entry name" value="Immunoglobulins"/>
    <property type="match status" value="1"/>
</dbReference>
<proteinExistence type="predicted"/>
<dbReference type="Ensembl" id="ENSPTXT00000022922.1">
    <property type="protein sequence ID" value="ENSPTXP00000022243.1"/>
    <property type="gene ID" value="ENSPTXG00000015384.1"/>
</dbReference>
<dbReference type="InterPro" id="IPR036179">
    <property type="entry name" value="Ig-like_dom_sf"/>
</dbReference>
<evidence type="ECO:0000313" key="2">
    <source>
        <dbReference type="Proteomes" id="UP000472273"/>
    </source>
</evidence>
<reference evidence="1" key="2">
    <citation type="submission" date="2025-09" db="UniProtKB">
        <authorList>
            <consortium name="Ensembl"/>
        </authorList>
    </citation>
    <scope>IDENTIFICATION</scope>
</reference>
<dbReference type="SUPFAM" id="SSF48726">
    <property type="entry name" value="Immunoglobulin"/>
    <property type="match status" value="1"/>
</dbReference>
<dbReference type="AlphaFoldDB" id="A0A670ZHH9"/>
<dbReference type="GeneTree" id="ENSGT00960000192439"/>
<protein>
    <recommendedName>
        <fullName evidence="3">Immunoglobulin V-set domain-containing protein</fullName>
    </recommendedName>
</protein>
<reference evidence="1" key="1">
    <citation type="submission" date="2025-08" db="UniProtKB">
        <authorList>
            <consortium name="Ensembl"/>
        </authorList>
    </citation>
    <scope>IDENTIFICATION</scope>
</reference>
<dbReference type="InterPro" id="IPR013783">
    <property type="entry name" value="Ig-like_fold"/>
</dbReference>
<organism evidence="1 2">
    <name type="scientific">Pseudonaja textilis</name>
    <name type="common">Eastern brown snake</name>
    <dbReference type="NCBI Taxonomy" id="8673"/>
    <lineage>
        <taxon>Eukaryota</taxon>
        <taxon>Metazoa</taxon>
        <taxon>Chordata</taxon>
        <taxon>Craniata</taxon>
        <taxon>Vertebrata</taxon>
        <taxon>Euteleostomi</taxon>
        <taxon>Lepidosauria</taxon>
        <taxon>Squamata</taxon>
        <taxon>Bifurcata</taxon>
        <taxon>Unidentata</taxon>
        <taxon>Episquamata</taxon>
        <taxon>Toxicofera</taxon>
        <taxon>Serpentes</taxon>
        <taxon>Colubroidea</taxon>
        <taxon>Elapidae</taxon>
        <taxon>Hydrophiinae</taxon>
        <taxon>Pseudonaja</taxon>
    </lineage>
</organism>
<keyword evidence="2" id="KW-1185">Reference proteome</keyword>
<evidence type="ECO:0008006" key="3">
    <source>
        <dbReference type="Google" id="ProtNLM"/>
    </source>
</evidence>